<feature type="transmembrane region" description="Helical" evidence="7">
    <location>
        <begin position="235"/>
        <end position="255"/>
    </location>
</feature>
<feature type="compositionally biased region" description="Polar residues" evidence="6">
    <location>
        <begin position="88"/>
        <end position="109"/>
    </location>
</feature>
<dbReference type="Pfam" id="PF01040">
    <property type="entry name" value="UbiA"/>
    <property type="match status" value="1"/>
</dbReference>
<feature type="region of interest" description="Disordered" evidence="6">
    <location>
        <begin position="82"/>
        <end position="113"/>
    </location>
</feature>
<name>A0A8J4CEZ0_9CHLO</name>
<keyword evidence="2" id="KW-0808">Transferase</keyword>
<proteinExistence type="predicted"/>
<evidence type="ECO:0000256" key="1">
    <source>
        <dbReference type="ARBA" id="ARBA00004141"/>
    </source>
</evidence>
<dbReference type="GO" id="GO:0042371">
    <property type="term" value="P:vitamin K biosynthetic process"/>
    <property type="evidence" value="ECO:0007669"/>
    <property type="project" value="TreeGrafter"/>
</dbReference>
<feature type="transmembrane region" description="Helical" evidence="7">
    <location>
        <begin position="386"/>
        <end position="411"/>
    </location>
</feature>
<dbReference type="CDD" id="cd13962">
    <property type="entry name" value="PT_UbiA_UBIAD1"/>
    <property type="match status" value="1"/>
</dbReference>
<keyword evidence="3 7" id="KW-0812">Transmembrane</keyword>
<reference evidence="8" key="1">
    <citation type="journal article" date="2021" name="Proc. Natl. Acad. Sci. U.S.A.">
        <title>Three genomes in the algal genus Volvox reveal the fate of a haploid sex-determining region after a transition to homothallism.</title>
        <authorList>
            <person name="Yamamoto K."/>
            <person name="Hamaji T."/>
            <person name="Kawai-Toyooka H."/>
            <person name="Matsuzaki R."/>
            <person name="Takahashi F."/>
            <person name="Nishimura Y."/>
            <person name="Kawachi M."/>
            <person name="Noguchi H."/>
            <person name="Minakuchi Y."/>
            <person name="Umen J.G."/>
            <person name="Toyoda A."/>
            <person name="Nozaki H."/>
        </authorList>
    </citation>
    <scope>NUCLEOTIDE SEQUENCE</scope>
    <source>
        <strain evidence="8">NIES-3786</strain>
    </source>
</reference>
<dbReference type="GO" id="GO:0016020">
    <property type="term" value="C:membrane"/>
    <property type="evidence" value="ECO:0007669"/>
    <property type="project" value="UniProtKB-SubCell"/>
</dbReference>
<dbReference type="OrthoDB" id="544719at2759"/>
<protein>
    <recommendedName>
        <fullName evidence="10">1,4-dihydroxy-2-naphthoate octaprenyltransferase</fullName>
    </recommendedName>
</protein>
<comment type="caution">
    <text evidence="8">The sequence shown here is derived from an EMBL/GenBank/DDBJ whole genome shotgun (WGS) entry which is preliminary data.</text>
</comment>
<dbReference type="EMBL" id="BNCP01000019">
    <property type="protein sequence ID" value="GIL80478.1"/>
    <property type="molecule type" value="Genomic_DNA"/>
</dbReference>
<dbReference type="PANTHER" id="PTHR13929">
    <property type="entry name" value="1,4-DIHYDROXY-2-NAPHTHOATE OCTAPRENYLTRANSFERASE"/>
    <property type="match status" value="1"/>
</dbReference>
<evidence type="ECO:0000256" key="3">
    <source>
        <dbReference type="ARBA" id="ARBA00022692"/>
    </source>
</evidence>
<dbReference type="GO" id="GO:0009234">
    <property type="term" value="P:menaquinone biosynthetic process"/>
    <property type="evidence" value="ECO:0007669"/>
    <property type="project" value="TreeGrafter"/>
</dbReference>
<evidence type="ECO:0000256" key="5">
    <source>
        <dbReference type="ARBA" id="ARBA00023136"/>
    </source>
</evidence>
<feature type="transmembrane region" description="Helical" evidence="7">
    <location>
        <begin position="451"/>
        <end position="468"/>
    </location>
</feature>
<dbReference type="InterPro" id="IPR000537">
    <property type="entry name" value="UbiA_prenyltransferase"/>
</dbReference>
<keyword evidence="4 7" id="KW-1133">Transmembrane helix</keyword>
<comment type="subcellular location">
    <subcellularLocation>
        <location evidence="1">Membrane</location>
        <topology evidence="1">Multi-pass membrane protein</topology>
    </subcellularLocation>
</comment>
<keyword evidence="5 7" id="KW-0472">Membrane</keyword>
<dbReference type="Proteomes" id="UP000747110">
    <property type="component" value="Unassembled WGS sequence"/>
</dbReference>
<feature type="transmembrane region" description="Helical" evidence="7">
    <location>
        <begin position="291"/>
        <end position="312"/>
    </location>
</feature>
<evidence type="ECO:0000256" key="7">
    <source>
        <dbReference type="SAM" id="Phobius"/>
    </source>
</evidence>
<feature type="transmembrane region" description="Helical" evidence="7">
    <location>
        <begin position="261"/>
        <end position="279"/>
    </location>
</feature>
<dbReference type="PANTHER" id="PTHR13929:SF0">
    <property type="entry name" value="UBIA PRENYLTRANSFERASE DOMAIN-CONTAINING PROTEIN 1"/>
    <property type="match status" value="1"/>
</dbReference>
<evidence type="ECO:0000256" key="6">
    <source>
        <dbReference type="SAM" id="MobiDB-lite"/>
    </source>
</evidence>
<feature type="transmembrane region" description="Helical" evidence="7">
    <location>
        <begin position="130"/>
        <end position="150"/>
    </location>
</feature>
<gene>
    <name evidence="8" type="ORF">Vretifemale_9679</name>
</gene>
<organism evidence="8 9">
    <name type="scientific">Volvox reticuliferus</name>
    <dbReference type="NCBI Taxonomy" id="1737510"/>
    <lineage>
        <taxon>Eukaryota</taxon>
        <taxon>Viridiplantae</taxon>
        <taxon>Chlorophyta</taxon>
        <taxon>core chlorophytes</taxon>
        <taxon>Chlorophyceae</taxon>
        <taxon>CS clade</taxon>
        <taxon>Chlamydomonadales</taxon>
        <taxon>Volvocaceae</taxon>
        <taxon>Volvox</taxon>
    </lineage>
</organism>
<accession>A0A8J4CEZ0</accession>
<evidence type="ECO:0000256" key="4">
    <source>
        <dbReference type="ARBA" id="ARBA00022989"/>
    </source>
</evidence>
<evidence type="ECO:0000256" key="2">
    <source>
        <dbReference type="ARBA" id="ARBA00022679"/>
    </source>
</evidence>
<evidence type="ECO:0008006" key="10">
    <source>
        <dbReference type="Google" id="ProtNLM"/>
    </source>
</evidence>
<evidence type="ECO:0000313" key="9">
    <source>
        <dbReference type="Proteomes" id="UP000747110"/>
    </source>
</evidence>
<dbReference type="AlphaFoldDB" id="A0A8J4CEZ0"/>
<feature type="transmembrane region" description="Helical" evidence="7">
    <location>
        <begin position="156"/>
        <end position="175"/>
    </location>
</feature>
<sequence>MSPVLAQQSHTALCGGQSALAYPAPLQPAIFFLRRQAHCATGLTSFAARRTSTCAGPPSSGLVVEIFPSIPREADVTTTTVVDPASGDASNGESHSAHTQTSPEISATQPGGLESAQQDRRKLWFAAVKPPMYSVGFVPVLVAAACVFFEFGVLPWGRVMGFVLAAILVIAWLNLRCQVRHTIIPGVAPSPIPVRLIDFANDDSNDAFDAHTGVDASKPESVVNLLGGGPKNRRAVLLLAKSLLVAGVALLAHLISSAPGGDLRPVGLLAFSIACGYIYQGPPFRLSYKGLGEPLCFFAFGPSALTAFYLALRPDDGAAAMAAAGSGFTAALVAGVPPAVWACSIVVGLTTTVILFCSHFHQIAGDTAAGKRSPLVRLGTERGRKVLRAAAVATQAAALVATAAGALPWAAAPATLLAAPAARAMVAFADEHHLVPERVAPLKRFAVSWHMQYGLCLCLGLAAARLLAGHP</sequence>
<dbReference type="GO" id="GO:0004659">
    <property type="term" value="F:prenyltransferase activity"/>
    <property type="evidence" value="ECO:0007669"/>
    <property type="project" value="InterPro"/>
</dbReference>
<dbReference type="InterPro" id="IPR026046">
    <property type="entry name" value="UBIAD1"/>
</dbReference>
<keyword evidence="9" id="KW-1185">Reference proteome</keyword>
<evidence type="ECO:0000313" key="8">
    <source>
        <dbReference type="EMBL" id="GIL80478.1"/>
    </source>
</evidence>